<feature type="chain" id="PRO_5045803144" description="Regulator RcnB of Ni and Co efflux" evidence="1">
    <location>
        <begin position="25"/>
        <end position="124"/>
    </location>
</feature>
<accession>A0ABU1DH16</accession>
<name>A0ABU1DH16_9HYPH</name>
<evidence type="ECO:0008006" key="4">
    <source>
        <dbReference type="Google" id="ProtNLM"/>
    </source>
</evidence>
<keyword evidence="1" id="KW-0732">Signal</keyword>
<keyword evidence="3" id="KW-1185">Reference proteome</keyword>
<dbReference type="Proteomes" id="UP001181622">
    <property type="component" value="Unassembled WGS sequence"/>
</dbReference>
<dbReference type="RefSeq" id="WP_309392265.1">
    <property type="nucleotide sequence ID" value="NZ_JADBEO010000025.1"/>
</dbReference>
<proteinExistence type="predicted"/>
<protein>
    <recommendedName>
        <fullName evidence="4">Regulator RcnB of Ni and Co efflux</fullName>
    </recommendedName>
</protein>
<gene>
    <name evidence="2" type="ORF">IHQ68_12440</name>
</gene>
<feature type="signal peptide" evidence="1">
    <location>
        <begin position="1"/>
        <end position="24"/>
    </location>
</feature>
<evidence type="ECO:0000256" key="1">
    <source>
        <dbReference type="SAM" id="SignalP"/>
    </source>
</evidence>
<evidence type="ECO:0000313" key="3">
    <source>
        <dbReference type="Proteomes" id="UP001181622"/>
    </source>
</evidence>
<dbReference type="EMBL" id="JADBEO010000025">
    <property type="protein sequence ID" value="MDR4307425.1"/>
    <property type="molecule type" value="Genomic_DNA"/>
</dbReference>
<evidence type="ECO:0000313" key="2">
    <source>
        <dbReference type="EMBL" id="MDR4307425.1"/>
    </source>
</evidence>
<comment type="caution">
    <text evidence="2">The sequence shown here is derived from an EMBL/GenBank/DDBJ whole genome shotgun (WGS) entry which is preliminary data.</text>
</comment>
<organism evidence="2 3">
    <name type="scientific">Chelatococcus sambhunathii</name>
    <dbReference type="NCBI Taxonomy" id="363953"/>
    <lineage>
        <taxon>Bacteria</taxon>
        <taxon>Pseudomonadati</taxon>
        <taxon>Pseudomonadota</taxon>
        <taxon>Alphaproteobacteria</taxon>
        <taxon>Hyphomicrobiales</taxon>
        <taxon>Chelatococcaceae</taxon>
        <taxon>Chelatococcus</taxon>
    </lineage>
</organism>
<sequence>MKIAFAALALTAATVGLSATPAHAESSYWEQRWRSRDATPEYGQFDDRRPVAKKRRYARGQDRRASYRRFVEEYESYGDSVPRPFRIERNDGRAHPTMNNDYWLQSSIYDFQDGRPADLKKYRY</sequence>
<reference evidence="2" key="1">
    <citation type="submission" date="2020-10" db="EMBL/GenBank/DDBJ databases">
        <authorList>
            <person name="Abbas A."/>
            <person name="Razzaq R."/>
            <person name="Waqas M."/>
            <person name="Abbas N."/>
            <person name="Nielsen T.K."/>
            <person name="Hansen L.H."/>
            <person name="Hussain S."/>
            <person name="Shahid M."/>
        </authorList>
    </citation>
    <scope>NUCLEOTIDE SEQUENCE</scope>
    <source>
        <strain evidence="2">S14</strain>
    </source>
</reference>